<evidence type="ECO:0000256" key="5">
    <source>
        <dbReference type="ARBA" id="ARBA00023014"/>
    </source>
</evidence>
<proteinExistence type="predicted"/>
<accession>A0A932CQ25</accession>
<evidence type="ECO:0000259" key="6">
    <source>
        <dbReference type="PROSITE" id="PS51918"/>
    </source>
</evidence>
<dbReference type="PANTHER" id="PTHR11228:SF7">
    <property type="entry name" value="PQQA PEPTIDE CYCLASE"/>
    <property type="match status" value="1"/>
</dbReference>
<dbReference type="Gene3D" id="3.20.20.70">
    <property type="entry name" value="Aldolase class I"/>
    <property type="match status" value="1"/>
</dbReference>
<sequence>MDPGGTGKTRSRYAPGDILDFSFNKYQQEVLRLKRPLLIVWEVTHACDMSCRHCGVDAGRPLEDELTTAEALRVIDELGSMGLQHLLFAGGEPLVRPDLLQLAAHGARYFSVGINTNGYRLDGPLAERLREAGVNQVRISLDGADAPTHDYLRREGSFARAVAAVKHCLAQEFPEVGIQATLSQWNYAQLPALIELAAGLGVRVFEAREFFPTGRGKEMAHLALSHAQREEMFAYLAEM</sequence>
<dbReference type="Pfam" id="PF04055">
    <property type="entry name" value="Radical_SAM"/>
    <property type="match status" value="1"/>
</dbReference>
<dbReference type="InterPro" id="IPR013785">
    <property type="entry name" value="Aldolase_TIM"/>
</dbReference>
<feature type="domain" description="Radical SAM core" evidence="6">
    <location>
        <begin position="33"/>
        <end position="239"/>
    </location>
</feature>
<evidence type="ECO:0000256" key="2">
    <source>
        <dbReference type="ARBA" id="ARBA00022691"/>
    </source>
</evidence>
<protein>
    <submittedName>
        <fullName evidence="7">Radical SAM protein</fullName>
    </submittedName>
</protein>
<dbReference type="GO" id="GO:0051536">
    <property type="term" value="F:iron-sulfur cluster binding"/>
    <property type="evidence" value="ECO:0007669"/>
    <property type="project" value="UniProtKB-KW"/>
</dbReference>
<keyword evidence="4" id="KW-0408">Iron</keyword>
<dbReference type="GO" id="GO:0003824">
    <property type="term" value="F:catalytic activity"/>
    <property type="evidence" value="ECO:0007669"/>
    <property type="project" value="InterPro"/>
</dbReference>
<evidence type="ECO:0000256" key="1">
    <source>
        <dbReference type="ARBA" id="ARBA00001966"/>
    </source>
</evidence>
<dbReference type="PANTHER" id="PTHR11228">
    <property type="entry name" value="RADICAL SAM DOMAIN PROTEIN"/>
    <property type="match status" value="1"/>
</dbReference>
<evidence type="ECO:0000256" key="4">
    <source>
        <dbReference type="ARBA" id="ARBA00023004"/>
    </source>
</evidence>
<dbReference type="CDD" id="cd01335">
    <property type="entry name" value="Radical_SAM"/>
    <property type="match status" value="1"/>
</dbReference>
<dbReference type="EMBL" id="JACPRF010000300">
    <property type="protein sequence ID" value="MBI2877186.1"/>
    <property type="molecule type" value="Genomic_DNA"/>
</dbReference>
<dbReference type="SFLD" id="SFLDS00029">
    <property type="entry name" value="Radical_SAM"/>
    <property type="match status" value="1"/>
</dbReference>
<dbReference type="Proteomes" id="UP000769766">
    <property type="component" value="Unassembled WGS sequence"/>
</dbReference>
<dbReference type="InterPro" id="IPR050377">
    <property type="entry name" value="Radical_SAM_PqqE_MftC-like"/>
</dbReference>
<evidence type="ECO:0000313" key="7">
    <source>
        <dbReference type="EMBL" id="MBI2877186.1"/>
    </source>
</evidence>
<keyword evidence="3" id="KW-0479">Metal-binding</keyword>
<comment type="cofactor">
    <cofactor evidence="1">
        <name>[4Fe-4S] cluster</name>
        <dbReference type="ChEBI" id="CHEBI:49883"/>
    </cofactor>
</comment>
<dbReference type="PROSITE" id="PS51918">
    <property type="entry name" value="RADICAL_SAM"/>
    <property type="match status" value="1"/>
</dbReference>
<dbReference type="InterPro" id="IPR007197">
    <property type="entry name" value="rSAM"/>
</dbReference>
<feature type="non-terminal residue" evidence="7">
    <location>
        <position position="239"/>
    </location>
</feature>
<gene>
    <name evidence="7" type="ORF">HYY20_09920</name>
</gene>
<comment type="caution">
    <text evidence="7">The sequence shown here is derived from an EMBL/GenBank/DDBJ whole genome shotgun (WGS) entry which is preliminary data.</text>
</comment>
<reference evidence="7" key="1">
    <citation type="submission" date="2020-07" db="EMBL/GenBank/DDBJ databases">
        <title>Huge and variable diversity of episymbiotic CPR bacteria and DPANN archaea in groundwater ecosystems.</title>
        <authorList>
            <person name="He C.Y."/>
            <person name="Keren R."/>
            <person name="Whittaker M."/>
            <person name="Farag I.F."/>
            <person name="Doudna J."/>
            <person name="Cate J.H.D."/>
            <person name="Banfield J.F."/>
        </authorList>
    </citation>
    <scope>NUCLEOTIDE SEQUENCE</scope>
    <source>
        <strain evidence="7">NC_groundwater_672_Ag_B-0.1um_62_36</strain>
    </source>
</reference>
<dbReference type="GO" id="GO:0046872">
    <property type="term" value="F:metal ion binding"/>
    <property type="evidence" value="ECO:0007669"/>
    <property type="project" value="UniProtKB-KW"/>
</dbReference>
<keyword evidence="2" id="KW-0949">S-adenosyl-L-methionine</keyword>
<dbReference type="AlphaFoldDB" id="A0A932CQ25"/>
<name>A0A932CQ25_UNCTE</name>
<dbReference type="SUPFAM" id="SSF102114">
    <property type="entry name" value="Radical SAM enzymes"/>
    <property type="match status" value="1"/>
</dbReference>
<evidence type="ECO:0000313" key="8">
    <source>
        <dbReference type="Proteomes" id="UP000769766"/>
    </source>
</evidence>
<evidence type="ECO:0000256" key="3">
    <source>
        <dbReference type="ARBA" id="ARBA00022723"/>
    </source>
</evidence>
<organism evidence="7 8">
    <name type="scientific">Tectimicrobiota bacterium</name>
    <dbReference type="NCBI Taxonomy" id="2528274"/>
    <lineage>
        <taxon>Bacteria</taxon>
        <taxon>Pseudomonadati</taxon>
        <taxon>Nitrospinota/Tectimicrobiota group</taxon>
        <taxon>Candidatus Tectimicrobiota</taxon>
    </lineage>
</organism>
<dbReference type="SFLD" id="SFLDG01067">
    <property type="entry name" value="SPASM/twitch_domain_containing"/>
    <property type="match status" value="1"/>
</dbReference>
<dbReference type="SFLD" id="SFLDG01386">
    <property type="entry name" value="main_SPASM_domain-containing"/>
    <property type="match status" value="1"/>
</dbReference>
<keyword evidence="5" id="KW-0411">Iron-sulfur</keyword>
<dbReference type="InterPro" id="IPR058240">
    <property type="entry name" value="rSAM_sf"/>
</dbReference>